<proteinExistence type="predicted"/>
<dbReference type="Proteomes" id="UP000053593">
    <property type="component" value="Unassembled WGS sequence"/>
</dbReference>
<protein>
    <submittedName>
        <fullName evidence="1">Uncharacterized protein</fullName>
    </submittedName>
</protein>
<name>A0A0D0CQ22_9AGAR</name>
<organism evidence="1 2">
    <name type="scientific">Collybiopsis luxurians FD-317 M1</name>
    <dbReference type="NCBI Taxonomy" id="944289"/>
    <lineage>
        <taxon>Eukaryota</taxon>
        <taxon>Fungi</taxon>
        <taxon>Dikarya</taxon>
        <taxon>Basidiomycota</taxon>
        <taxon>Agaricomycotina</taxon>
        <taxon>Agaricomycetes</taxon>
        <taxon>Agaricomycetidae</taxon>
        <taxon>Agaricales</taxon>
        <taxon>Marasmiineae</taxon>
        <taxon>Omphalotaceae</taxon>
        <taxon>Collybiopsis</taxon>
        <taxon>Collybiopsis luxurians</taxon>
    </lineage>
</organism>
<accession>A0A0D0CQ22</accession>
<reference evidence="1 2" key="1">
    <citation type="submission" date="2014-04" db="EMBL/GenBank/DDBJ databases">
        <title>Evolutionary Origins and Diversification of the Mycorrhizal Mutualists.</title>
        <authorList>
            <consortium name="DOE Joint Genome Institute"/>
            <consortium name="Mycorrhizal Genomics Consortium"/>
            <person name="Kohler A."/>
            <person name="Kuo A."/>
            <person name="Nagy L.G."/>
            <person name="Floudas D."/>
            <person name="Copeland A."/>
            <person name="Barry K.W."/>
            <person name="Cichocki N."/>
            <person name="Veneault-Fourrey C."/>
            <person name="LaButti K."/>
            <person name="Lindquist E.A."/>
            <person name="Lipzen A."/>
            <person name="Lundell T."/>
            <person name="Morin E."/>
            <person name="Murat C."/>
            <person name="Riley R."/>
            <person name="Ohm R."/>
            <person name="Sun H."/>
            <person name="Tunlid A."/>
            <person name="Henrissat B."/>
            <person name="Grigoriev I.V."/>
            <person name="Hibbett D.S."/>
            <person name="Martin F."/>
        </authorList>
    </citation>
    <scope>NUCLEOTIDE SEQUENCE [LARGE SCALE GENOMIC DNA]</scope>
    <source>
        <strain evidence="1 2">FD-317 M1</strain>
    </source>
</reference>
<dbReference type="EMBL" id="KN834790">
    <property type="protein sequence ID" value="KIK57483.1"/>
    <property type="molecule type" value="Genomic_DNA"/>
</dbReference>
<evidence type="ECO:0000313" key="1">
    <source>
        <dbReference type="EMBL" id="KIK57483.1"/>
    </source>
</evidence>
<gene>
    <name evidence="1" type="ORF">GYMLUDRAFT_61235</name>
</gene>
<dbReference type="HOGENOM" id="CLU_1896461_0_0_1"/>
<sequence length="134" mass="14758">MAPEWGSNPFSTPVYTSIRSPQNSFLSDLESAAQGGSASFWSFYKCVCYPRSPRSRVFLDQLLNVLVPRMNPPDPDSAGFNALRLQEEERKADSIPTPSLPSSHPIFNSVVTSDNIAAIKTFLEETQHSDYGSG</sequence>
<dbReference type="AlphaFoldDB" id="A0A0D0CQ22"/>
<evidence type="ECO:0000313" key="2">
    <source>
        <dbReference type="Proteomes" id="UP000053593"/>
    </source>
</evidence>
<keyword evidence="2" id="KW-1185">Reference proteome</keyword>